<sequence length="1103" mass="121176">MDATATIPRVLRRLSAALLLAVLCCSLALAQSTRTISGKVTGSRDGVPMPGVNVILKGTQMGSTTDISGDYTVEVRGDNPVLVFSYIGFTSQEVAVGNRNTVNVSLEESVSTLQEAVVTALGIKREKRALGYAVSEVQGKDIVNVAQENVLNALSARVPGVTINQTSGVGSSVSVIIRGATSLTTDNQPLFVIDGVPVANSLNNLRQMGDRNNVDYGNAISDLNPEDIETISVLKGPSAAALYGSRAGNGVILITTKKGKKGRGPGLSFSTSNVFEEPYRYLNFHYRYASGNRNARLDESSAYWAGPELDAGIKAVQWNSPTDASGTKTPTELRSYRDNMKNFLQTGITSTNNLAFAGSGDRTTYRVSFNNMLNKGLIPNSDLYRNGLSSALTFDLSKNFKLNTDLNFVRSNSNNRPSTANRGANPLEAIYIWPHVNVDELKDYWLPGSEHIQQRAPSTNGDNPYFLAYGINNGFVRDRIYGNVKLDWTITPELTAFARIARDQFVENRETKIPWSYTRARNGGYHLQDIARHETNTDFLVTYRKQISNLDVSVSGGGNYMSQNYRESFMSGTQLTIPGLYRIGNVPNSAMSVGNSTFQKSIYSLYGMASLGYRNMLYLDLTARNDWSSTLPAANRSYFYPSASLSWLANYAFRMPQNVSLLKFRAGWAQVGNDAAPYQLVPALGTGAWGSLITTNVPGTLLNPQLKPEIATSTEFGVDLGLFNNRLRFEGTYYYVENKNQILSITTPTSSGFNSKLINAGMLASRGWELSLGGSPLRNPEGWSLDLNVNFTRNRTTIKELAPGIDFYQLWDDNNGGAFTYVGEEIGNIYSRGYATVKDAASPYFGWPILDRNGGWIPVNDRSAREKVGNFNPRFIMGGQASLSYKRFTLNASFDWRNGGNFQSYTYRYGESDWKSQRQVNNLIQGGLMSPTELAAMLKSNPQEYIIPVNGNFPRVGGYTQATGGMAHDSNNDGIMEYDGGFVPGVIQNADGSFTEHLGGPGTNVHPITNLYPWSYNKQITFDASFVKLREISLGYDIPKLFGLRNANVSVFSRNLILWTAANIGIDPERAFQADGGRFRQGIELQNVMPWTVPVGFKLGFSL</sequence>
<dbReference type="NCBIfam" id="TIGR04056">
    <property type="entry name" value="OMP_RagA_SusC"/>
    <property type="match status" value="1"/>
</dbReference>
<dbReference type="InterPro" id="IPR023997">
    <property type="entry name" value="TonB-dep_OMP_SusC/RagA_CS"/>
</dbReference>
<keyword evidence="3 7" id="KW-1134">Transmembrane beta strand</keyword>
<dbReference type="SUPFAM" id="SSF49464">
    <property type="entry name" value="Carboxypeptidase regulatory domain-like"/>
    <property type="match status" value="1"/>
</dbReference>
<dbReference type="Gene3D" id="2.60.40.1120">
    <property type="entry name" value="Carboxypeptidase-like, regulatory domain"/>
    <property type="match status" value="1"/>
</dbReference>
<comment type="caution">
    <text evidence="10">The sequence shown here is derived from an EMBL/GenBank/DDBJ whole genome shotgun (WGS) entry which is preliminary data.</text>
</comment>
<keyword evidence="6 7" id="KW-0998">Cell outer membrane</keyword>
<keyword evidence="2 7" id="KW-0813">Transport</keyword>
<dbReference type="NCBIfam" id="TIGR04057">
    <property type="entry name" value="SusC_RagA_signa"/>
    <property type="match status" value="1"/>
</dbReference>
<evidence type="ECO:0000256" key="4">
    <source>
        <dbReference type="ARBA" id="ARBA00022692"/>
    </source>
</evidence>
<proteinExistence type="inferred from homology"/>
<dbReference type="EMBL" id="BAABHD010000084">
    <property type="protein sequence ID" value="GAA4469108.1"/>
    <property type="molecule type" value="Genomic_DNA"/>
</dbReference>
<dbReference type="InterPro" id="IPR008969">
    <property type="entry name" value="CarboxyPept-like_regulatory"/>
</dbReference>
<dbReference type="InterPro" id="IPR036942">
    <property type="entry name" value="Beta-barrel_TonB_sf"/>
</dbReference>
<dbReference type="Gene3D" id="2.40.170.20">
    <property type="entry name" value="TonB-dependent receptor, beta-barrel domain"/>
    <property type="match status" value="1"/>
</dbReference>
<evidence type="ECO:0000256" key="5">
    <source>
        <dbReference type="ARBA" id="ARBA00023136"/>
    </source>
</evidence>
<evidence type="ECO:0000256" key="7">
    <source>
        <dbReference type="PROSITE-ProRule" id="PRU01360"/>
    </source>
</evidence>
<dbReference type="InterPro" id="IPR039426">
    <property type="entry name" value="TonB-dep_rcpt-like"/>
</dbReference>
<evidence type="ECO:0000313" key="11">
    <source>
        <dbReference type="Proteomes" id="UP001501175"/>
    </source>
</evidence>
<evidence type="ECO:0000259" key="9">
    <source>
        <dbReference type="Pfam" id="PF07715"/>
    </source>
</evidence>
<name>A0ABP8NPU4_9BACT</name>
<dbReference type="InterPro" id="IPR023996">
    <property type="entry name" value="TonB-dep_OMP_SusC/RagA"/>
</dbReference>
<feature type="signal peptide" evidence="8">
    <location>
        <begin position="1"/>
        <end position="30"/>
    </location>
</feature>
<dbReference type="Proteomes" id="UP001501175">
    <property type="component" value="Unassembled WGS sequence"/>
</dbReference>
<dbReference type="Pfam" id="PF07715">
    <property type="entry name" value="Plug"/>
    <property type="match status" value="1"/>
</dbReference>
<keyword evidence="8" id="KW-0732">Signal</keyword>
<evidence type="ECO:0000256" key="1">
    <source>
        <dbReference type="ARBA" id="ARBA00004571"/>
    </source>
</evidence>
<evidence type="ECO:0000313" key="10">
    <source>
        <dbReference type="EMBL" id="GAA4469108.1"/>
    </source>
</evidence>
<feature type="domain" description="TonB-dependent receptor plug" evidence="9">
    <location>
        <begin position="127"/>
        <end position="251"/>
    </location>
</feature>
<gene>
    <name evidence="10" type="ORF">GCM10023189_55510</name>
</gene>
<dbReference type="SUPFAM" id="SSF56935">
    <property type="entry name" value="Porins"/>
    <property type="match status" value="1"/>
</dbReference>
<dbReference type="RefSeq" id="WP_345249340.1">
    <property type="nucleotide sequence ID" value="NZ_BAABHD010000084.1"/>
</dbReference>
<dbReference type="InterPro" id="IPR012910">
    <property type="entry name" value="Plug_dom"/>
</dbReference>
<protein>
    <submittedName>
        <fullName evidence="10">SusC/RagA family TonB-linked outer membrane protein</fullName>
    </submittedName>
</protein>
<dbReference type="Pfam" id="PF13715">
    <property type="entry name" value="CarbopepD_reg_2"/>
    <property type="match status" value="1"/>
</dbReference>
<organism evidence="10 11">
    <name type="scientific">Nibrella saemangeumensis</name>
    <dbReference type="NCBI Taxonomy" id="1084526"/>
    <lineage>
        <taxon>Bacteria</taxon>
        <taxon>Pseudomonadati</taxon>
        <taxon>Bacteroidota</taxon>
        <taxon>Cytophagia</taxon>
        <taxon>Cytophagales</taxon>
        <taxon>Spirosomataceae</taxon>
        <taxon>Nibrella</taxon>
    </lineage>
</organism>
<dbReference type="PROSITE" id="PS52016">
    <property type="entry name" value="TONB_DEPENDENT_REC_3"/>
    <property type="match status" value="1"/>
</dbReference>
<dbReference type="InterPro" id="IPR037066">
    <property type="entry name" value="Plug_dom_sf"/>
</dbReference>
<accession>A0ABP8NPU4</accession>
<comment type="similarity">
    <text evidence="7">Belongs to the TonB-dependent receptor family.</text>
</comment>
<reference evidence="11" key="1">
    <citation type="journal article" date="2019" name="Int. J. Syst. Evol. Microbiol.">
        <title>The Global Catalogue of Microorganisms (GCM) 10K type strain sequencing project: providing services to taxonomists for standard genome sequencing and annotation.</title>
        <authorList>
            <consortium name="The Broad Institute Genomics Platform"/>
            <consortium name="The Broad Institute Genome Sequencing Center for Infectious Disease"/>
            <person name="Wu L."/>
            <person name="Ma J."/>
        </authorList>
    </citation>
    <scope>NUCLEOTIDE SEQUENCE [LARGE SCALE GENOMIC DNA]</scope>
    <source>
        <strain evidence="11">JCM 17927</strain>
    </source>
</reference>
<evidence type="ECO:0000256" key="6">
    <source>
        <dbReference type="ARBA" id="ARBA00023237"/>
    </source>
</evidence>
<evidence type="ECO:0000256" key="8">
    <source>
        <dbReference type="SAM" id="SignalP"/>
    </source>
</evidence>
<evidence type="ECO:0000256" key="2">
    <source>
        <dbReference type="ARBA" id="ARBA00022448"/>
    </source>
</evidence>
<comment type="subcellular location">
    <subcellularLocation>
        <location evidence="1 7">Cell outer membrane</location>
        <topology evidence="1 7">Multi-pass membrane protein</topology>
    </subcellularLocation>
</comment>
<feature type="chain" id="PRO_5047477632" evidence="8">
    <location>
        <begin position="31"/>
        <end position="1103"/>
    </location>
</feature>
<dbReference type="Gene3D" id="2.170.130.10">
    <property type="entry name" value="TonB-dependent receptor, plug domain"/>
    <property type="match status" value="1"/>
</dbReference>
<keyword evidence="4 7" id="KW-0812">Transmembrane</keyword>
<keyword evidence="5 7" id="KW-0472">Membrane</keyword>
<evidence type="ECO:0000256" key="3">
    <source>
        <dbReference type="ARBA" id="ARBA00022452"/>
    </source>
</evidence>
<keyword evidence="11" id="KW-1185">Reference proteome</keyword>